<dbReference type="AlphaFoldDB" id="A0A5N0T6T8"/>
<keyword evidence="1" id="KW-0732">Signal</keyword>
<dbReference type="Proteomes" id="UP000325372">
    <property type="component" value="Unassembled WGS sequence"/>
</dbReference>
<evidence type="ECO:0008006" key="4">
    <source>
        <dbReference type="Google" id="ProtNLM"/>
    </source>
</evidence>
<accession>A0A5N0T6T8</accession>
<reference evidence="2 3" key="1">
    <citation type="submission" date="2019-09" db="EMBL/GenBank/DDBJ databases">
        <title>Wenzhouxiangella sp. Genome sequencing and assembly.</title>
        <authorList>
            <person name="Zhang R."/>
        </authorList>
    </citation>
    <scope>NUCLEOTIDE SEQUENCE [LARGE SCALE GENOMIC DNA]</scope>
    <source>
        <strain evidence="2 3">W260</strain>
    </source>
</reference>
<dbReference type="RefSeq" id="WP_150864403.1">
    <property type="nucleotide sequence ID" value="NZ_VYXP01000006.1"/>
</dbReference>
<comment type="caution">
    <text evidence="2">The sequence shown here is derived from an EMBL/GenBank/DDBJ whole genome shotgun (WGS) entry which is preliminary data.</text>
</comment>
<evidence type="ECO:0000313" key="3">
    <source>
        <dbReference type="Proteomes" id="UP000325372"/>
    </source>
</evidence>
<dbReference type="EMBL" id="VYXP01000006">
    <property type="protein sequence ID" value="KAA9130765.1"/>
    <property type="molecule type" value="Genomic_DNA"/>
</dbReference>
<protein>
    <recommendedName>
        <fullName evidence="4">Nuclear transport factor 2 family protein</fullName>
    </recommendedName>
</protein>
<feature type="chain" id="PRO_5024328753" description="Nuclear transport factor 2 family protein" evidence="1">
    <location>
        <begin position="26"/>
        <end position="142"/>
    </location>
</feature>
<gene>
    <name evidence="2" type="ORF">F3N42_10345</name>
</gene>
<feature type="signal peptide" evidence="1">
    <location>
        <begin position="1"/>
        <end position="25"/>
    </location>
</feature>
<dbReference type="PROSITE" id="PS51257">
    <property type="entry name" value="PROKAR_LIPOPROTEIN"/>
    <property type="match status" value="1"/>
</dbReference>
<name>A0A5N0T6T8_9GAMM</name>
<sequence>MNRAQSAIRAFAAALTAALLLSACATMGGGTPEEQVADRAQARWDLLLERNLEDAYEYFTPGYRSSVSIDQWRRKLSAQPVTWDGASVTGVTCDPEGSCMARVRVDYSIRGGLPGVQQFKSVTDVEETWINSNGEWFYLPKS</sequence>
<evidence type="ECO:0000256" key="1">
    <source>
        <dbReference type="SAM" id="SignalP"/>
    </source>
</evidence>
<evidence type="ECO:0000313" key="2">
    <source>
        <dbReference type="EMBL" id="KAA9130765.1"/>
    </source>
</evidence>
<organism evidence="2 3">
    <name type="scientific">Marinihelvus fidelis</name>
    <dbReference type="NCBI Taxonomy" id="2613842"/>
    <lineage>
        <taxon>Bacteria</taxon>
        <taxon>Pseudomonadati</taxon>
        <taxon>Pseudomonadota</taxon>
        <taxon>Gammaproteobacteria</taxon>
        <taxon>Chromatiales</taxon>
        <taxon>Wenzhouxiangellaceae</taxon>
        <taxon>Marinihelvus</taxon>
    </lineage>
</organism>
<keyword evidence="3" id="KW-1185">Reference proteome</keyword>
<proteinExistence type="predicted"/>